<proteinExistence type="predicted"/>
<dbReference type="AlphaFoldDB" id="A0A645IQH8"/>
<evidence type="ECO:0000256" key="1">
    <source>
        <dbReference type="SAM" id="MobiDB-lite"/>
    </source>
</evidence>
<feature type="compositionally biased region" description="Gly residues" evidence="1">
    <location>
        <begin position="58"/>
        <end position="70"/>
    </location>
</feature>
<comment type="caution">
    <text evidence="2">The sequence shown here is derived from an EMBL/GenBank/DDBJ whole genome shotgun (WGS) entry which is preliminary data.</text>
</comment>
<sequence>MLARKTARGFWGRRWQVDYGMDGWQRDQNGDWRMVGAEYENFRTGYRERIRSERMDQDGGGLDHQPGGPGVPDQRRDGSGRTR</sequence>
<name>A0A645IQH8_9ZZZZ</name>
<evidence type="ECO:0000313" key="2">
    <source>
        <dbReference type="EMBL" id="MPN53601.1"/>
    </source>
</evidence>
<feature type="compositionally biased region" description="Basic and acidic residues" evidence="1">
    <location>
        <begin position="73"/>
        <end position="83"/>
    </location>
</feature>
<gene>
    <name evidence="2" type="ORF">SDC9_201265</name>
</gene>
<dbReference type="EMBL" id="VSSQ01120883">
    <property type="protein sequence ID" value="MPN53601.1"/>
    <property type="molecule type" value="Genomic_DNA"/>
</dbReference>
<organism evidence="2">
    <name type="scientific">bioreactor metagenome</name>
    <dbReference type="NCBI Taxonomy" id="1076179"/>
    <lineage>
        <taxon>unclassified sequences</taxon>
        <taxon>metagenomes</taxon>
        <taxon>ecological metagenomes</taxon>
    </lineage>
</organism>
<protein>
    <submittedName>
        <fullName evidence="2">Uncharacterized protein</fullName>
    </submittedName>
</protein>
<feature type="region of interest" description="Disordered" evidence="1">
    <location>
        <begin position="49"/>
        <end position="83"/>
    </location>
</feature>
<reference evidence="2" key="1">
    <citation type="submission" date="2019-08" db="EMBL/GenBank/DDBJ databases">
        <authorList>
            <person name="Kucharzyk K."/>
            <person name="Murdoch R.W."/>
            <person name="Higgins S."/>
            <person name="Loffler F."/>
        </authorList>
    </citation>
    <scope>NUCLEOTIDE SEQUENCE</scope>
</reference>
<accession>A0A645IQH8</accession>